<accession>A0A8H3GUV3</accession>
<feature type="domain" description="Jacalin-type lectin" evidence="2">
    <location>
        <begin position="295"/>
        <end position="437"/>
    </location>
</feature>
<feature type="region of interest" description="Disordered" evidence="1">
    <location>
        <begin position="553"/>
        <end position="576"/>
    </location>
</feature>
<dbReference type="Pfam" id="PF01419">
    <property type="entry name" value="Jacalin"/>
    <property type="match status" value="2"/>
</dbReference>
<name>A0A8H3GUV3_9AGAM</name>
<reference evidence="3" key="1">
    <citation type="submission" date="2021-01" db="EMBL/GenBank/DDBJ databases">
        <authorList>
            <person name="Kaushik A."/>
        </authorList>
    </citation>
    <scope>NUCLEOTIDE SEQUENCE</scope>
    <source>
        <strain evidence="3">AG6-10EEA</strain>
    </source>
</reference>
<dbReference type="Gene3D" id="2.100.10.30">
    <property type="entry name" value="Jacalin-like lectin domain"/>
    <property type="match status" value="2"/>
</dbReference>
<protein>
    <recommendedName>
        <fullName evidence="2">Jacalin-type lectin domain-containing protein</fullName>
    </recommendedName>
</protein>
<evidence type="ECO:0000313" key="4">
    <source>
        <dbReference type="Proteomes" id="UP000663853"/>
    </source>
</evidence>
<dbReference type="PANTHER" id="PTHR46506">
    <property type="entry name" value="OS05G0143600 PROTEIN"/>
    <property type="match status" value="1"/>
</dbReference>
<dbReference type="EMBL" id="CAJMXA010001997">
    <property type="protein sequence ID" value="CAE6474200.1"/>
    <property type="molecule type" value="Genomic_DNA"/>
</dbReference>
<evidence type="ECO:0000259" key="2">
    <source>
        <dbReference type="PROSITE" id="PS51752"/>
    </source>
</evidence>
<sequence>MAHRDFEPAQGGAIGGGNNRNAHPPGPDWNSDIFISASLKDFKDKGTLLQNIGYLRGIRVDNNDGPRSLTRQVARYVGAESPFVQEINSLFTETIATKTERETNYIHFGWSIGAASTINPWTSSRIAANNQPNAKGDWLTRRTLVQRLSVRISPEDLAPIPEFKTEIEAALKKSTIFQQFEAVYKALHSWGDVIPLEVEMGDSLTFTDLETNISQLPTTGKWIDTYYLTSIRTARTTRQDAPNDSYWENDVWRSSTIPPLHWRRIRITKVVATTDLLPTEIQNQLSWLYTRRLSFIPALTIGPAGSPCRTQDDTPYASGEISSIIIYASDFIRSMTFVYADKTSSSKHEGSERDGSEHQFALTNGEHITEMLIWGGDWIYGLQFITNLGRCSPQFGGSGHTPTLVRSKGGVMVGALSLIKQHECGRLFHKIQGIWRHDVINKVPKEDDAFSDYFGSKSKGRSFNDRVVVRNSDMVISKVEIRCASAIDSIQFTYIDNTGPGQNEFQTERHGGLGGSQRELTLEPGEHITSVSGWYDNEHERIGELRFVTNQGRDEAFGRGKSNDKGYRISASAPKDKDGKRMRLQYICGKSDSSLLHGIMFIWTPM</sequence>
<dbReference type="Pfam" id="PF22693">
    <property type="entry name" value="MACPF_1"/>
    <property type="match status" value="1"/>
</dbReference>
<dbReference type="InterPro" id="IPR001229">
    <property type="entry name" value="Jacalin-like_lectin_dom"/>
</dbReference>
<feature type="compositionally biased region" description="Basic and acidic residues" evidence="1">
    <location>
        <begin position="553"/>
        <end position="567"/>
    </location>
</feature>
<evidence type="ECO:0000313" key="3">
    <source>
        <dbReference type="EMBL" id="CAE6474200.1"/>
    </source>
</evidence>
<dbReference type="Proteomes" id="UP000663853">
    <property type="component" value="Unassembled WGS sequence"/>
</dbReference>
<feature type="region of interest" description="Disordered" evidence="1">
    <location>
        <begin position="1"/>
        <end position="28"/>
    </location>
</feature>
<dbReference type="PROSITE" id="PS51752">
    <property type="entry name" value="JACALIN_LECTIN"/>
    <property type="match status" value="2"/>
</dbReference>
<feature type="domain" description="Jacalin-type lectin" evidence="2">
    <location>
        <begin position="448"/>
        <end position="605"/>
    </location>
</feature>
<comment type="caution">
    <text evidence="3">The sequence shown here is derived from an EMBL/GenBank/DDBJ whole genome shotgun (WGS) entry which is preliminary data.</text>
</comment>
<evidence type="ECO:0000256" key="1">
    <source>
        <dbReference type="SAM" id="MobiDB-lite"/>
    </source>
</evidence>
<dbReference type="AlphaFoldDB" id="A0A8H3GUV3"/>
<dbReference type="InterPro" id="IPR054586">
    <property type="entry name" value="MACPF_1_fungal"/>
</dbReference>
<proteinExistence type="predicted"/>
<dbReference type="InterPro" id="IPR036404">
    <property type="entry name" value="Jacalin-like_lectin_dom_sf"/>
</dbReference>
<dbReference type="SMART" id="SM00915">
    <property type="entry name" value="Jacalin"/>
    <property type="match status" value="2"/>
</dbReference>
<gene>
    <name evidence="3" type="ORF">RDB_LOCUS78959</name>
</gene>
<organism evidence="3 4">
    <name type="scientific">Rhizoctonia solani</name>
    <dbReference type="NCBI Taxonomy" id="456999"/>
    <lineage>
        <taxon>Eukaryota</taxon>
        <taxon>Fungi</taxon>
        <taxon>Dikarya</taxon>
        <taxon>Basidiomycota</taxon>
        <taxon>Agaricomycotina</taxon>
        <taxon>Agaricomycetes</taxon>
        <taxon>Cantharellales</taxon>
        <taxon>Ceratobasidiaceae</taxon>
        <taxon>Rhizoctonia</taxon>
    </lineage>
</organism>
<dbReference type="SUPFAM" id="SSF51101">
    <property type="entry name" value="Mannose-binding lectins"/>
    <property type="match status" value="2"/>
</dbReference>